<comment type="caution">
    <text evidence="1">The sequence shown here is derived from an EMBL/GenBank/DDBJ whole genome shotgun (WGS) entry which is preliminary data.</text>
</comment>
<dbReference type="VEuPathDB" id="FungiDB:AeMF1_010816"/>
<organism evidence="1 2">
    <name type="scientific">Aphanomyces euteiches</name>
    <dbReference type="NCBI Taxonomy" id="100861"/>
    <lineage>
        <taxon>Eukaryota</taxon>
        <taxon>Sar</taxon>
        <taxon>Stramenopiles</taxon>
        <taxon>Oomycota</taxon>
        <taxon>Saprolegniomycetes</taxon>
        <taxon>Saprolegniales</taxon>
        <taxon>Verrucalvaceae</taxon>
        <taxon>Aphanomyces</taxon>
    </lineage>
</organism>
<protein>
    <submittedName>
        <fullName evidence="1">Uncharacterized protein</fullName>
    </submittedName>
</protein>
<dbReference type="EMBL" id="VJMJ01000088">
    <property type="protein sequence ID" value="KAF0736725.1"/>
    <property type="molecule type" value="Genomic_DNA"/>
</dbReference>
<sequence>MSTSVVQESKLSENAPMSMTYTSNQDEEPSVIPIAFASRLLSCVDRQDQWHLKLTSAQTARDLECDEVWELVGLERFRLPSSCHGQWLQSCTRRYQALNDAVALCTYMQRQNVFSLSYINRDIKERIQDQLLSIIDLTSSGLDIVSRIYLAQRGVVKHLGRLLGSNTMAISDLACAALANFVCVLSSKDESTIRAQLIESVEQVRGTRGLKELLLSPLVSESGPGPTKHAARVFINMLFPQHQVICQVRDVWEGYILTEPALRPSVDEDLDHLKQLDGVWDISYRHCSGQDYNHLVIETAATPRGDIHGSGRDNKGQSIKLTGTLTSKPGVHNCEFSVTFDNQGKPYGPRPILHIGFWSSLHRDRIWGVWEVRTSPDQHKLGTGGIFLIKVQQAQTSQGQ</sequence>
<evidence type="ECO:0000313" key="1">
    <source>
        <dbReference type="EMBL" id="KAF0736725.1"/>
    </source>
</evidence>
<dbReference type="AlphaFoldDB" id="A0A6G0X9H4"/>
<proteinExistence type="predicted"/>
<gene>
    <name evidence="1" type="ORF">Ae201684_007172</name>
</gene>
<dbReference type="Proteomes" id="UP000481153">
    <property type="component" value="Unassembled WGS sequence"/>
</dbReference>
<keyword evidence="2" id="KW-1185">Reference proteome</keyword>
<evidence type="ECO:0000313" key="2">
    <source>
        <dbReference type="Proteomes" id="UP000481153"/>
    </source>
</evidence>
<accession>A0A6G0X9H4</accession>
<name>A0A6G0X9H4_9STRA</name>
<reference evidence="1 2" key="1">
    <citation type="submission" date="2019-07" db="EMBL/GenBank/DDBJ databases">
        <title>Genomics analysis of Aphanomyces spp. identifies a new class of oomycete effector associated with host adaptation.</title>
        <authorList>
            <person name="Gaulin E."/>
        </authorList>
    </citation>
    <scope>NUCLEOTIDE SEQUENCE [LARGE SCALE GENOMIC DNA]</scope>
    <source>
        <strain evidence="1 2">ATCC 201684</strain>
    </source>
</reference>